<accession>A0ABW6B082</accession>
<name>A0ABW6B082_9SPHI</name>
<evidence type="ECO:0008006" key="3">
    <source>
        <dbReference type="Google" id="ProtNLM"/>
    </source>
</evidence>
<organism evidence="1 2">
    <name type="scientific">Olivibacter jilunii</name>
    <dbReference type="NCBI Taxonomy" id="985016"/>
    <lineage>
        <taxon>Bacteria</taxon>
        <taxon>Pseudomonadati</taxon>
        <taxon>Bacteroidota</taxon>
        <taxon>Sphingobacteriia</taxon>
        <taxon>Sphingobacteriales</taxon>
        <taxon>Sphingobacteriaceae</taxon>
        <taxon>Olivibacter</taxon>
    </lineage>
</organism>
<protein>
    <recommendedName>
        <fullName evidence="3">KilA-N domain-containing protein</fullName>
    </recommendedName>
</protein>
<keyword evidence="2" id="KW-1185">Reference proteome</keyword>
<comment type="caution">
    <text evidence="1">The sequence shown here is derived from an EMBL/GenBank/DDBJ whole genome shotgun (WGS) entry which is preliminary data.</text>
</comment>
<proteinExistence type="predicted"/>
<evidence type="ECO:0000313" key="1">
    <source>
        <dbReference type="EMBL" id="MFD2961839.1"/>
    </source>
</evidence>
<dbReference type="Proteomes" id="UP001597560">
    <property type="component" value="Unassembled WGS sequence"/>
</dbReference>
<gene>
    <name evidence="1" type="ORF">ACFS6J_08585</name>
</gene>
<sequence>MQSNYIYANEGDLLNVALFGMTAKDWREQHPDTKGNIRDEATIEQLVVLSNMESINALLIRQNLSPKERLVQLNKVAIAQMKSLLANNVQGKLTNKTNNQ</sequence>
<evidence type="ECO:0000313" key="2">
    <source>
        <dbReference type="Proteomes" id="UP001597560"/>
    </source>
</evidence>
<dbReference type="EMBL" id="JBHUPA010000003">
    <property type="protein sequence ID" value="MFD2961839.1"/>
    <property type="molecule type" value="Genomic_DNA"/>
</dbReference>
<reference evidence="2" key="1">
    <citation type="journal article" date="2019" name="Int. J. Syst. Evol. Microbiol.">
        <title>The Global Catalogue of Microorganisms (GCM) 10K type strain sequencing project: providing services to taxonomists for standard genome sequencing and annotation.</title>
        <authorList>
            <consortium name="The Broad Institute Genomics Platform"/>
            <consortium name="The Broad Institute Genome Sequencing Center for Infectious Disease"/>
            <person name="Wu L."/>
            <person name="Ma J."/>
        </authorList>
    </citation>
    <scope>NUCLEOTIDE SEQUENCE [LARGE SCALE GENOMIC DNA]</scope>
    <source>
        <strain evidence="2">KCTC 23098</strain>
    </source>
</reference>
<dbReference type="RefSeq" id="WP_377610115.1">
    <property type="nucleotide sequence ID" value="NZ_JBHUPA010000003.1"/>
</dbReference>